<dbReference type="PANTHER" id="PTHR12121:SF100">
    <property type="entry name" value="POLY(A)-SPECIFIC RIBONUCLEASE"/>
    <property type="match status" value="1"/>
</dbReference>
<dbReference type="InterPro" id="IPR003591">
    <property type="entry name" value="Leu-rich_rpt_typical-subtyp"/>
</dbReference>
<evidence type="ECO:0000256" key="14">
    <source>
        <dbReference type="ARBA" id="ARBA00022842"/>
    </source>
</evidence>
<keyword evidence="15" id="KW-0694">RNA-binding</keyword>
<dbReference type="InterPro" id="IPR032675">
    <property type="entry name" value="LRR_dom_sf"/>
</dbReference>
<evidence type="ECO:0000256" key="13">
    <source>
        <dbReference type="ARBA" id="ARBA00022839"/>
    </source>
</evidence>
<feature type="domain" description="Endonuclease/exonuclease/phosphatase" evidence="25">
    <location>
        <begin position="395"/>
        <end position="503"/>
    </location>
</feature>
<dbReference type="Gene3D" id="3.60.10.10">
    <property type="entry name" value="Endonuclease/exonuclease/phosphatase"/>
    <property type="match status" value="1"/>
</dbReference>
<feature type="domain" description="Endonuclease/exonuclease/phosphatase" evidence="25">
    <location>
        <begin position="618"/>
        <end position="738"/>
    </location>
</feature>
<dbReference type="GO" id="GO:0000289">
    <property type="term" value="P:nuclear-transcribed mRNA poly(A) tail shortening"/>
    <property type="evidence" value="ECO:0007669"/>
    <property type="project" value="EnsemblFungi"/>
</dbReference>
<evidence type="ECO:0000256" key="17">
    <source>
        <dbReference type="ARBA" id="ARBA00023163"/>
    </source>
</evidence>
<dbReference type="Proteomes" id="UP000006753">
    <property type="component" value="Unassembled WGS sequence"/>
</dbReference>
<evidence type="ECO:0000256" key="1">
    <source>
        <dbReference type="ARBA" id="ARBA00001663"/>
    </source>
</evidence>
<gene>
    <name evidence="26" type="ORF">MBM_00208</name>
</gene>
<comment type="function">
    <text evidence="23">Acts as a catalytic component of the CCR4-NOT core complex, which in the nucleus seems to be a general transcription factor, and in the cytoplasm the major mRNA deadenylase involved in mRNA turnover. Ccr4 has 3'-5' RNase activity with a strong preference for polyadenylated substrates and also low exonuclease activity towards single-stranded DNA.</text>
</comment>
<dbReference type="FunCoup" id="K1WTY3">
    <property type="interactions" value="426"/>
</dbReference>
<dbReference type="SMART" id="SM00369">
    <property type="entry name" value="LRR_TYP"/>
    <property type="match status" value="2"/>
</dbReference>
<comment type="cofactor">
    <cofactor evidence="2">
        <name>Mg(2+)</name>
        <dbReference type="ChEBI" id="CHEBI:18420"/>
    </cofactor>
</comment>
<evidence type="ECO:0000256" key="6">
    <source>
        <dbReference type="ARBA" id="ARBA00012161"/>
    </source>
</evidence>
<dbReference type="PANTHER" id="PTHR12121">
    <property type="entry name" value="CARBON CATABOLITE REPRESSOR PROTEIN 4"/>
    <property type="match status" value="1"/>
</dbReference>
<dbReference type="EC" id="3.1.13.4" evidence="6"/>
<dbReference type="eggNOG" id="KOG0620">
    <property type="taxonomic scope" value="Eukaryota"/>
</dbReference>
<organism evidence="26 27">
    <name type="scientific">Marssonina brunnea f. sp. multigermtubi (strain MB_m1)</name>
    <name type="common">Marssonina leaf spot fungus</name>
    <dbReference type="NCBI Taxonomy" id="1072389"/>
    <lineage>
        <taxon>Eukaryota</taxon>
        <taxon>Fungi</taxon>
        <taxon>Dikarya</taxon>
        <taxon>Ascomycota</taxon>
        <taxon>Pezizomycotina</taxon>
        <taxon>Leotiomycetes</taxon>
        <taxon>Helotiales</taxon>
        <taxon>Drepanopezizaceae</taxon>
        <taxon>Drepanopeziza</taxon>
    </lineage>
</organism>
<dbReference type="OMA" id="PHYYARA"/>
<evidence type="ECO:0000256" key="16">
    <source>
        <dbReference type="ARBA" id="ARBA00023015"/>
    </source>
</evidence>
<feature type="region of interest" description="Disordered" evidence="24">
    <location>
        <begin position="212"/>
        <end position="232"/>
    </location>
</feature>
<dbReference type="InterPro" id="IPR050410">
    <property type="entry name" value="CCR4/nocturin_mRNA_transcr"/>
</dbReference>
<dbReference type="EMBL" id="JH921428">
    <property type="protein sequence ID" value="EKD21095.1"/>
    <property type="molecule type" value="Genomic_DNA"/>
</dbReference>
<dbReference type="GO" id="GO:0000932">
    <property type="term" value="C:P-body"/>
    <property type="evidence" value="ECO:0007669"/>
    <property type="project" value="EnsemblFungi"/>
</dbReference>
<dbReference type="GO" id="GO:0003723">
    <property type="term" value="F:RNA binding"/>
    <property type="evidence" value="ECO:0007669"/>
    <property type="project" value="UniProtKB-KW"/>
</dbReference>
<dbReference type="Pfam" id="PF03372">
    <property type="entry name" value="Exo_endo_phos"/>
    <property type="match status" value="2"/>
</dbReference>
<reference evidence="26 27" key="1">
    <citation type="journal article" date="2012" name="BMC Genomics">
        <title>Sequencing the genome of Marssonina brunnea reveals fungus-poplar co-evolution.</title>
        <authorList>
            <person name="Zhu S."/>
            <person name="Cao Y.-Z."/>
            <person name="Jiang C."/>
            <person name="Tan B.-Y."/>
            <person name="Wang Z."/>
            <person name="Feng S."/>
            <person name="Zhang L."/>
            <person name="Su X.-H."/>
            <person name="Brejova B."/>
            <person name="Vinar T."/>
            <person name="Xu M."/>
            <person name="Wang M.-X."/>
            <person name="Zhang S.-G."/>
            <person name="Huang M.-R."/>
            <person name="Wu R."/>
            <person name="Zhou Y."/>
        </authorList>
    </citation>
    <scope>NUCLEOTIDE SEQUENCE [LARGE SCALE GENOMIC DNA]</scope>
    <source>
        <strain evidence="26 27">MB_m1</strain>
    </source>
</reference>
<comment type="similarity">
    <text evidence="5">Belongs to the CCR4/nocturin family.</text>
</comment>
<evidence type="ECO:0000256" key="9">
    <source>
        <dbReference type="ARBA" id="ARBA00022722"/>
    </source>
</evidence>
<keyword evidence="27" id="KW-1185">Reference proteome</keyword>
<evidence type="ECO:0000256" key="24">
    <source>
        <dbReference type="SAM" id="MobiDB-lite"/>
    </source>
</evidence>
<evidence type="ECO:0000256" key="22">
    <source>
        <dbReference type="ARBA" id="ARBA00033317"/>
    </source>
</evidence>
<keyword evidence="8" id="KW-0433">Leucine-rich repeat</keyword>
<keyword evidence="9" id="KW-0540">Nuclease</keyword>
<feature type="compositionally biased region" description="Low complexity" evidence="24">
    <location>
        <begin position="19"/>
        <end position="29"/>
    </location>
</feature>
<evidence type="ECO:0000313" key="26">
    <source>
        <dbReference type="EMBL" id="EKD21095.1"/>
    </source>
</evidence>
<dbReference type="OrthoDB" id="428734at2759"/>
<dbReference type="InterPro" id="IPR001611">
    <property type="entry name" value="Leu-rich_rpt"/>
</dbReference>
<dbReference type="InParanoid" id="K1WTY3"/>
<keyword evidence="16" id="KW-0805">Transcription regulation</keyword>
<keyword evidence="18" id="KW-0539">Nucleus</keyword>
<keyword evidence="12" id="KW-0378">Hydrolase</keyword>
<dbReference type="CDD" id="cd09097">
    <property type="entry name" value="Deadenylase_CCR4"/>
    <property type="match status" value="1"/>
</dbReference>
<dbReference type="PROSITE" id="PS51450">
    <property type="entry name" value="LRR"/>
    <property type="match status" value="1"/>
</dbReference>
<dbReference type="InterPro" id="IPR036691">
    <property type="entry name" value="Endo/exonu/phosph_ase_sf"/>
</dbReference>
<evidence type="ECO:0000256" key="5">
    <source>
        <dbReference type="ARBA" id="ARBA00010774"/>
    </source>
</evidence>
<dbReference type="GO" id="GO:0046872">
    <property type="term" value="F:metal ion binding"/>
    <property type="evidence" value="ECO:0007669"/>
    <property type="project" value="UniProtKB-KW"/>
</dbReference>
<evidence type="ECO:0000256" key="10">
    <source>
        <dbReference type="ARBA" id="ARBA00022723"/>
    </source>
</evidence>
<keyword evidence="7" id="KW-0963">Cytoplasm</keyword>
<comment type="catalytic activity">
    <reaction evidence="1">
        <text>Exonucleolytic cleavage of poly(A) to 5'-AMP.</text>
        <dbReference type="EC" id="3.1.13.4"/>
    </reaction>
</comment>
<keyword evidence="13" id="KW-0269">Exonuclease</keyword>
<evidence type="ECO:0000256" key="2">
    <source>
        <dbReference type="ARBA" id="ARBA00001946"/>
    </source>
</evidence>
<dbReference type="KEGG" id="mbe:MBM_00208"/>
<evidence type="ECO:0000256" key="20">
    <source>
        <dbReference type="ARBA" id="ARBA00030493"/>
    </source>
</evidence>
<keyword evidence="11" id="KW-0677">Repeat</keyword>
<dbReference type="AlphaFoldDB" id="K1WTY3"/>
<dbReference type="SUPFAM" id="SSF52058">
    <property type="entry name" value="L domain-like"/>
    <property type="match status" value="1"/>
</dbReference>
<evidence type="ECO:0000256" key="23">
    <source>
        <dbReference type="ARBA" id="ARBA00045495"/>
    </source>
</evidence>
<dbReference type="FunFam" id="3.80.10.10:FF:000447">
    <property type="entry name" value="Glucose-repressible alcohol dehydrogenase transcriptional effector"/>
    <property type="match status" value="1"/>
</dbReference>
<accession>K1WTY3</accession>
<evidence type="ECO:0000256" key="8">
    <source>
        <dbReference type="ARBA" id="ARBA00022614"/>
    </source>
</evidence>
<proteinExistence type="inferred from homology"/>
<dbReference type="STRING" id="1072389.K1WTY3"/>
<feature type="region of interest" description="Disordered" evidence="24">
    <location>
        <begin position="596"/>
        <end position="616"/>
    </location>
</feature>
<evidence type="ECO:0000313" key="27">
    <source>
        <dbReference type="Proteomes" id="UP000006753"/>
    </source>
</evidence>
<evidence type="ECO:0000256" key="18">
    <source>
        <dbReference type="ARBA" id="ARBA00023242"/>
    </source>
</evidence>
<evidence type="ECO:0000259" key="25">
    <source>
        <dbReference type="Pfam" id="PF03372"/>
    </source>
</evidence>
<dbReference type="Gene3D" id="3.80.10.10">
    <property type="entry name" value="Ribonuclease Inhibitor"/>
    <property type="match status" value="1"/>
</dbReference>
<dbReference type="Pfam" id="PF00560">
    <property type="entry name" value="LRR_1"/>
    <property type="match status" value="1"/>
</dbReference>
<evidence type="ECO:0000256" key="15">
    <source>
        <dbReference type="ARBA" id="ARBA00022884"/>
    </source>
</evidence>
<feature type="region of interest" description="Disordered" evidence="24">
    <location>
        <begin position="1"/>
        <end position="64"/>
    </location>
</feature>
<evidence type="ECO:0000256" key="12">
    <source>
        <dbReference type="ARBA" id="ARBA00022801"/>
    </source>
</evidence>
<dbReference type="GO" id="GO:0005634">
    <property type="term" value="C:nucleus"/>
    <property type="evidence" value="ECO:0007669"/>
    <property type="project" value="UniProtKB-SubCell"/>
</dbReference>
<evidence type="ECO:0000256" key="3">
    <source>
        <dbReference type="ARBA" id="ARBA00004123"/>
    </source>
</evidence>
<evidence type="ECO:0000256" key="11">
    <source>
        <dbReference type="ARBA" id="ARBA00022737"/>
    </source>
</evidence>
<dbReference type="FunFam" id="3.60.10.10:FF:000037">
    <property type="entry name" value="Glucose-repressible alcohol dehydrogenase transcriptional effector"/>
    <property type="match status" value="1"/>
</dbReference>
<sequence length="773" mass="86972">MADAYRFSQQSAGSYYFPQQTQQHLPRQQIIRNTTPPSSIRPVYNADTPSPSRSPDPHSPAPNIYAMFNQSHQQGQHGRVNGGPGRGNMPIMFNNFQHQNSPHHPHNAHNTHTTLQQDHNTHSTNGGIIGHHATYSSGVLSNATPSFTPNSLTNGHSGTTRGGQAVQISEHWARQLEMHKESEKAHVHMADGHSHHYARMKAGENKGLALVAPPDPDTQDSDEKDLSRMSTQSTKRQDWFNLDFSGQGIKVLAEPIFQYQFLKKLYVASNKLTRLPSSIRHLRSLQHLDASNNLLTELPPELGMCVFLENLLVFDNSIQTLPNELGSLFHLEMLGIEGNPLAPELKQEIMERGTKSLITLLQNQAPPPMPPNSRDKIELQEGEPNPNQETFKVYSFNILSDQACTRKMYGYSPAEALEWSYRKESILTDIQSNDADFVCLQEVDTDTYESFFRMQLAYNDYKGAFWARTRSKTMAEKEAVKVDGCATFWKNSKYILLDKQLIDFANIAINRPDMKSHHDIFNRVMPRDHIGVVTFFENRQTGSRLILVNTHIFWDPAYADVKLIQTAILIGEVNKLAEKYAKWPACKDKKAFGLANEDADQDTSPEPTPQPSREYTSKTQIPLVICADQNSTPDSSVFELLAKGSVRAKHPELGGRSYGNFSKDGIEHPFSLRSAYTNLDKTPDAVPFTNYVPTFKGVIDHIWYSTNALENISLLGQVDPEYMKAVPGFPNYHFPSDHLSLMAEFAVKGAKGKKVITEPDFGPSSRSNDRRRN</sequence>
<evidence type="ECO:0000256" key="7">
    <source>
        <dbReference type="ARBA" id="ARBA00022490"/>
    </source>
</evidence>
<evidence type="ECO:0000256" key="19">
    <source>
        <dbReference type="ARBA" id="ARBA00023475"/>
    </source>
</evidence>
<dbReference type="GO" id="GO:0030015">
    <property type="term" value="C:CCR4-NOT core complex"/>
    <property type="evidence" value="ECO:0007669"/>
    <property type="project" value="EnsemblFungi"/>
</dbReference>
<keyword evidence="14" id="KW-0460">Magnesium</keyword>
<dbReference type="InterPro" id="IPR005135">
    <property type="entry name" value="Endo/exonuclease/phosphatase"/>
</dbReference>
<comment type="subcellular location">
    <subcellularLocation>
        <location evidence="4">Cytoplasm</location>
    </subcellularLocation>
    <subcellularLocation>
        <location evidence="3">Nucleus</location>
    </subcellularLocation>
</comment>
<dbReference type="GO" id="GO:0004535">
    <property type="term" value="F:poly(A)-specific ribonuclease activity"/>
    <property type="evidence" value="ECO:0007669"/>
    <property type="project" value="UniProtKB-EC"/>
</dbReference>
<dbReference type="HOGENOM" id="CLU_016428_4_0_1"/>
<evidence type="ECO:0000256" key="21">
    <source>
        <dbReference type="ARBA" id="ARBA00031469"/>
    </source>
</evidence>
<dbReference type="SMART" id="SM00364">
    <property type="entry name" value="LRR_BAC"/>
    <property type="match status" value="2"/>
</dbReference>
<keyword evidence="10" id="KW-0479">Metal-binding</keyword>
<protein>
    <recommendedName>
        <fullName evidence="19">CCR4-Not complex 3'-5'-exoribonuclease subunit Ccr4</fullName>
        <ecNumber evidence="6">3.1.13.4</ecNumber>
    </recommendedName>
    <alternativeName>
        <fullName evidence="20">Carbon catabolite repressor protein 4</fullName>
    </alternativeName>
    <alternativeName>
        <fullName evidence="21">Cytoplasmic deadenylase</fullName>
    </alternativeName>
    <alternativeName>
        <fullName evidence="22">Glucose-repressible alcohol dehydrogenase transcriptional effector</fullName>
    </alternativeName>
</protein>
<dbReference type="SUPFAM" id="SSF56219">
    <property type="entry name" value="DNase I-like"/>
    <property type="match status" value="1"/>
</dbReference>
<evidence type="ECO:0000256" key="4">
    <source>
        <dbReference type="ARBA" id="ARBA00004496"/>
    </source>
</evidence>
<name>K1WTY3_MARBU</name>
<dbReference type="GeneID" id="18756143"/>
<keyword evidence="17" id="KW-0804">Transcription</keyword>